<protein>
    <submittedName>
        <fullName evidence="3">Kelch domain-containing protein 3</fullName>
    </submittedName>
</protein>
<evidence type="ECO:0000313" key="3">
    <source>
        <dbReference type="EMBL" id="CAL4796499.1"/>
    </source>
</evidence>
<evidence type="ECO:0000313" key="1">
    <source>
        <dbReference type="EMBL" id="CAI4009187.1"/>
    </source>
</evidence>
<organism evidence="1">
    <name type="scientific">Cladocopium goreaui</name>
    <dbReference type="NCBI Taxonomy" id="2562237"/>
    <lineage>
        <taxon>Eukaryota</taxon>
        <taxon>Sar</taxon>
        <taxon>Alveolata</taxon>
        <taxon>Dinophyceae</taxon>
        <taxon>Suessiales</taxon>
        <taxon>Symbiodiniaceae</taxon>
        <taxon>Cladocopium</taxon>
    </lineage>
</organism>
<dbReference type="AlphaFoldDB" id="A0A9P1DG67"/>
<accession>A0A9P1DG67</accession>
<evidence type="ECO:0000313" key="4">
    <source>
        <dbReference type="Proteomes" id="UP001152797"/>
    </source>
</evidence>
<proteinExistence type="predicted"/>
<evidence type="ECO:0000313" key="2">
    <source>
        <dbReference type="EMBL" id="CAL1162562.1"/>
    </source>
</evidence>
<name>A0A9P1DG67_9DINO</name>
<dbReference type="EMBL" id="CAMXCT010004458">
    <property type="protein sequence ID" value="CAI4009187.1"/>
    <property type="molecule type" value="Genomic_DNA"/>
</dbReference>
<dbReference type="Proteomes" id="UP001152797">
    <property type="component" value="Unassembled WGS sequence"/>
</dbReference>
<gene>
    <name evidence="1" type="ORF">C1SCF055_LOCUS34560</name>
</gene>
<sequence>MEPCCEPLKWTQPLQLPRAGSGEDFLWSQPGSFQDREVYGHSASVVRNTVWVLGGKNQAGKRISVSLSRSSTAAMGCQWPVLEC</sequence>
<reference evidence="2" key="2">
    <citation type="submission" date="2024-04" db="EMBL/GenBank/DDBJ databases">
        <authorList>
            <person name="Chen Y."/>
            <person name="Shah S."/>
            <person name="Dougan E. K."/>
            <person name="Thang M."/>
            <person name="Chan C."/>
        </authorList>
    </citation>
    <scope>NUCLEOTIDE SEQUENCE [LARGE SCALE GENOMIC DNA]</scope>
</reference>
<comment type="caution">
    <text evidence="1">The sequence shown here is derived from an EMBL/GenBank/DDBJ whole genome shotgun (WGS) entry which is preliminary data.</text>
</comment>
<reference evidence="1" key="1">
    <citation type="submission" date="2022-10" db="EMBL/GenBank/DDBJ databases">
        <authorList>
            <person name="Chen Y."/>
            <person name="Dougan E. K."/>
            <person name="Chan C."/>
            <person name="Rhodes N."/>
            <person name="Thang M."/>
        </authorList>
    </citation>
    <scope>NUCLEOTIDE SEQUENCE</scope>
</reference>
<dbReference type="EMBL" id="CAMXCT030004458">
    <property type="protein sequence ID" value="CAL4796499.1"/>
    <property type="molecule type" value="Genomic_DNA"/>
</dbReference>
<keyword evidence="4" id="KW-1185">Reference proteome</keyword>
<dbReference type="EMBL" id="CAMXCT020004458">
    <property type="protein sequence ID" value="CAL1162562.1"/>
    <property type="molecule type" value="Genomic_DNA"/>
</dbReference>